<reference evidence="10 11" key="1">
    <citation type="submission" date="2015-02" db="EMBL/GenBank/DDBJ databases">
        <title>Genome Sequence of Jannaschia aquimarina DSM28248, a member of the Roseobacter clade.</title>
        <authorList>
            <person name="Voget S."/>
            <person name="Daniel R."/>
        </authorList>
    </citation>
    <scope>NUCLEOTIDE SEQUENCE [LARGE SCALE GENOMIC DNA]</scope>
    <source>
        <strain evidence="10 11">GSW-M26</strain>
    </source>
</reference>
<accession>A0A0D1EJE7</accession>
<dbReference type="PATRIC" id="fig|935700.4.peg.1194"/>
<feature type="transmembrane region" description="Helical" evidence="9">
    <location>
        <begin position="90"/>
        <end position="108"/>
    </location>
</feature>
<sequence>MIHGAAVAWIWLAAAILSEVAATSALKLSDGLSRPVWVLASALGYTASFGCLALAFRHVPLSIAYAIWAGAGIALVTCISFVAFGERPSAQALAGIVLIVAGILVLRLSPGA</sequence>
<dbReference type="STRING" id="935700.jaqu_11480"/>
<comment type="subcellular location">
    <subcellularLocation>
        <location evidence="1 8">Cell membrane</location>
        <topology evidence="1 8">Multi-pass membrane protein</topology>
    </subcellularLocation>
</comment>
<dbReference type="Proteomes" id="UP000032232">
    <property type="component" value="Unassembled WGS sequence"/>
</dbReference>
<evidence type="ECO:0000256" key="4">
    <source>
        <dbReference type="ARBA" id="ARBA00022692"/>
    </source>
</evidence>
<evidence type="ECO:0000256" key="5">
    <source>
        <dbReference type="ARBA" id="ARBA00022989"/>
    </source>
</evidence>
<keyword evidence="4 8" id="KW-0812">Transmembrane</keyword>
<evidence type="ECO:0000256" key="2">
    <source>
        <dbReference type="ARBA" id="ARBA00022448"/>
    </source>
</evidence>
<dbReference type="GO" id="GO:0005886">
    <property type="term" value="C:plasma membrane"/>
    <property type="evidence" value="ECO:0007669"/>
    <property type="project" value="UniProtKB-SubCell"/>
</dbReference>
<dbReference type="Gene3D" id="1.10.3730.20">
    <property type="match status" value="1"/>
</dbReference>
<evidence type="ECO:0000313" key="11">
    <source>
        <dbReference type="Proteomes" id="UP000032232"/>
    </source>
</evidence>
<dbReference type="InterPro" id="IPR000390">
    <property type="entry name" value="Small_drug/metabolite_transptr"/>
</dbReference>
<dbReference type="SUPFAM" id="SSF103481">
    <property type="entry name" value="Multidrug resistance efflux transporter EmrE"/>
    <property type="match status" value="1"/>
</dbReference>
<dbReference type="GO" id="GO:0031460">
    <property type="term" value="P:glycine betaine transport"/>
    <property type="evidence" value="ECO:0007669"/>
    <property type="project" value="TreeGrafter"/>
</dbReference>
<dbReference type="GO" id="GO:1990961">
    <property type="term" value="P:xenobiotic detoxification by transmembrane export across the plasma membrane"/>
    <property type="evidence" value="ECO:0007669"/>
    <property type="project" value="UniProtKB-ARBA"/>
</dbReference>
<dbReference type="Pfam" id="PF00893">
    <property type="entry name" value="Multi_Drug_Res"/>
    <property type="match status" value="1"/>
</dbReference>
<keyword evidence="3" id="KW-1003">Cell membrane</keyword>
<feature type="transmembrane region" description="Helical" evidence="9">
    <location>
        <begin position="35"/>
        <end position="56"/>
    </location>
</feature>
<dbReference type="GO" id="GO:0015199">
    <property type="term" value="F:amino-acid betaine transmembrane transporter activity"/>
    <property type="evidence" value="ECO:0007669"/>
    <property type="project" value="TreeGrafter"/>
</dbReference>
<dbReference type="PANTHER" id="PTHR30561:SF1">
    <property type="entry name" value="MULTIDRUG TRANSPORTER EMRE"/>
    <property type="match status" value="1"/>
</dbReference>
<dbReference type="GO" id="GO:0015297">
    <property type="term" value="F:antiporter activity"/>
    <property type="evidence" value="ECO:0007669"/>
    <property type="project" value="TreeGrafter"/>
</dbReference>
<organism evidence="10 11">
    <name type="scientific">Jannaschia aquimarina</name>
    <dbReference type="NCBI Taxonomy" id="935700"/>
    <lineage>
        <taxon>Bacteria</taxon>
        <taxon>Pseudomonadati</taxon>
        <taxon>Pseudomonadota</taxon>
        <taxon>Alphaproteobacteria</taxon>
        <taxon>Rhodobacterales</taxon>
        <taxon>Roseobacteraceae</taxon>
        <taxon>Jannaschia</taxon>
    </lineage>
</organism>
<dbReference type="FunFam" id="1.10.3730.20:FF:000001">
    <property type="entry name" value="Quaternary ammonium compound resistance transporter SugE"/>
    <property type="match status" value="1"/>
</dbReference>
<gene>
    <name evidence="10" type="primary">emrE</name>
    <name evidence="10" type="ORF">jaqu_11480</name>
</gene>
<dbReference type="RefSeq" id="WP_201774353.1">
    <property type="nucleotide sequence ID" value="NZ_FZPF01000001.1"/>
</dbReference>
<keyword evidence="6 9" id="KW-0472">Membrane</keyword>
<feature type="transmembrane region" description="Helical" evidence="9">
    <location>
        <begin position="63"/>
        <end position="84"/>
    </location>
</feature>
<proteinExistence type="inferred from homology"/>
<name>A0A0D1EJE7_9RHOB</name>
<evidence type="ECO:0000256" key="6">
    <source>
        <dbReference type="ARBA" id="ARBA00023136"/>
    </source>
</evidence>
<evidence type="ECO:0000256" key="9">
    <source>
        <dbReference type="SAM" id="Phobius"/>
    </source>
</evidence>
<protein>
    <submittedName>
        <fullName evidence="10">EmrE protein</fullName>
    </submittedName>
</protein>
<dbReference type="AlphaFoldDB" id="A0A0D1EJE7"/>
<dbReference type="EMBL" id="JYFE01000022">
    <property type="protein sequence ID" value="KIT17106.1"/>
    <property type="molecule type" value="Genomic_DNA"/>
</dbReference>
<dbReference type="GO" id="GO:0015220">
    <property type="term" value="F:choline transmembrane transporter activity"/>
    <property type="evidence" value="ECO:0007669"/>
    <property type="project" value="TreeGrafter"/>
</dbReference>
<evidence type="ECO:0000256" key="3">
    <source>
        <dbReference type="ARBA" id="ARBA00022475"/>
    </source>
</evidence>
<evidence type="ECO:0000256" key="7">
    <source>
        <dbReference type="ARBA" id="ARBA00038032"/>
    </source>
</evidence>
<keyword evidence="2" id="KW-0813">Transport</keyword>
<keyword evidence="11" id="KW-1185">Reference proteome</keyword>
<dbReference type="InterPro" id="IPR037185">
    <property type="entry name" value="EmrE-like"/>
</dbReference>
<dbReference type="PANTHER" id="PTHR30561">
    <property type="entry name" value="SMR FAMILY PROTON-DEPENDENT DRUG EFFLUX TRANSPORTER SUGE"/>
    <property type="match status" value="1"/>
</dbReference>
<keyword evidence="5 9" id="KW-1133">Transmembrane helix</keyword>
<dbReference type="InterPro" id="IPR045324">
    <property type="entry name" value="Small_multidrug_res"/>
</dbReference>
<evidence type="ECO:0000256" key="1">
    <source>
        <dbReference type="ARBA" id="ARBA00004651"/>
    </source>
</evidence>
<evidence type="ECO:0000313" key="10">
    <source>
        <dbReference type="EMBL" id="KIT17106.1"/>
    </source>
</evidence>
<comment type="similarity">
    <text evidence="7 8">Belongs to the drug/metabolite transporter (DMT) superfamily. Small multidrug resistance (SMR) (TC 2.A.7.1) family.</text>
</comment>
<evidence type="ECO:0000256" key="8">
    <source>
        <dbReference type="RuleBase" id="RU003942"/>
    </source>
</evidence>
<comment type="caution">
    <text evidence="10">The sequence shown here is derived from an EMBL/GenBank/DDBJ whole genome shotgun (WGS) entry which is preliminary data.</text>
</comment>